<dbReference type="UniPathway" id="UPA00946"/>
<evidence type="ECO:0000256" key="6">
    <source>
        <dbReference type="ARBA" id="ARBA00022605"/>
    </source>
</evidence>
<evidence type="ECO:0000256" key="9">
    <source>
        <dbReference type="ARBA" id="ARBA00023014"/>
    </source>
</evidence>
<proteinExistence type="inferred from homology"/>
<dbReference type="CDD" id="cd01583">
    <property type="entry name" value="IPMI"/>
    <property type="match status" value="1"/>
</dbReference>
<dbReference type="Gene3D" id="3.30.499.10">
    <property type="entry name" value="Aconitase, domain 3"/>
    <property type="match status" value="2"/>
</dbReference>
<dbReference type="GO" id="GO:0003861">
    <property type="term" value="F:3-isopropylmalate dehydratase activity"/>
    <property type="evidence" value="ECO:0007669"/>
    <property type="project" value="UniProtKB-UniRule"/>
</dbReference>
<dbReference type="EMBL" id="LQBM01000003">
    <property type="protein sequence ID" value="KUG59091.1"/>
    <property type="molecule type" value="Genomic_DNA"/>
</dbReference>
<keyword evidence="4 12" id="KW-0432">Leucine biosynthesis</keyword>
<reference evidence="16" key="2">
    <citation type="submission" date="2015-12" db="EMBL/GenBank/DDBJ databases">
        <authorList>
            <person name="Nair G.R."/>
            <person name="Kaur G."/>
            <person name="Mayilraj S."/>
        </authorList>
    </citation>
    <scope>NUCLEOTIDE SEQUENCE [LARGE SCALE GENOMIC DNA]</scope>
    <source>
        <strain evidence="16">CD08_7</strain>
    </source>
</reference>
<dbReference type="PROSITE" id="PS01244">
    <property type="entry name" value="ACONITASE_2"/>
    <property type="match status" value="1"/>
</dbReference>
<evidence type="ECO:0000256" key="5">
    <source>
        <dbReference type="ARBA" id="ARBA00022485"/>
    </source>
</evidence>
<keyword evidence="10 12" id="KW-0456">Lyase</keyword>
<sequence>MANTPLTLPEKVWRDHVVVAGEESDGQRSPDLLYIDLHLVHEVTSPQAFEGLRLAGRPVRRPDLTIATEDHNTPTLEIDKPIADPISRKQVDTLRANAEEFGVRIHSLGDADQGIVHVVGPQLGLTQPGMTVVCGDSHTSTHGAFGALAMGIGTSEVEHVLATQTLPLKPFKTMAITVNGSLRPGVSSKDIILAVIAEIGTGGGQGYVLEYRGSAIEELSMDARMTICNMSIEAGARAGMIAPDQTTFDFIKGRPHAPEGADWDAAVEYWKSLRTDEGARFDAEVILDADTLDPFVTWGTNPGQGVSLNGVVPAPTDFTDDVARESAERALTYMDLTPGTPMKDIRVDTVFLGSCTNSRMEDLRAAAEILAGREKDPEVRMIVVPGSAKVRLQAEAEGLDKVFKEFGAEWRFAGCSMCLGMNPDQLAPGERCASTSNRNFEGRQGKGGRTHLVSPVVAAATAIRGTLSAPADILVPA</sequence>
<reference evidence="14" key="1">
    <citation type="submission" date="2015-12" db="EMBL/GenBank/DDBJ databases">
        <authorList>
            <person name="Shamseldin A."/>
            <person name="Moawad H."/>
            <person name="Abd El-Rahim W.M."/>
            <person name="Sadowsky M.J."/>
        </authorList>
    </citation>
    <scope>NUCLEOTIDE SEQUENCE [LARGE SCALE GENOMIC DNA]</scope>
    <source>
        <strain evidence="14">CD08_7</strain>
    </source>
</reference>
<dbReference type="STRING" id="317018.AVL63_03590"/>
<reference evidence="15 17" key="3">
    <citation type="submission" date="2020-08" db="EMBL/GenBank/DDBJ databases">
        <title>Sequencing the genomes of 1000 actinobacteria strains.</title>
        <authorList>
            <person name="Klenk H.-P."/>
        </authorList>
    </citation>
    <scope>NUCLEOTIDE SEQUENCE [LARGE SCALE GENOMIC DNA]</scope>
    <source>
        <strain evidence="15 17">DSM 19081</strain>
    </source>
</reference>
<keyword evidence="8 12" id="KW-0408">Iron</keyword>
<feature type="binding site" evidence="12">
    <location>
        <position position="418"/>
    </location>
    <ligand>
        <name>[4Fe-4S] cluster</name>
        <dbReference type="ChEBI" id="CHEBI:49883"/>
    </ligand>
</feature>
<evidence type="ECO:0000256" key="12">
    <source>
        <dbReference type="HAMAP-Rule" id="MF_01026"/>
    </source>
</evidence>
<dbReference type="FunFam" id="3.30.499.10:FF:000007">
    <property type="entry name" value="3-isopropylmalate dehydratase large subunit"/>
    <property type="match status" value="1"/>
</dbReference>
<evidence type="ECO:0000256" key="7">
    <source>
        <dbReference type="ARBA" id="ARBA00022723"/>
    </source>
</evidence>
<evidence type="ECO:0000313" key="16">
    <source>
        <dbReference type="Proteomes" id="UP000054023"/>
    </source>
</evidence>
<evidence type="ECO:0000313" key="17">
    <source>
        <dbReference type="Proteomes" id="UP000546252"/>
    </source>
</evidence>
<evidence type="ECO:0000256" key="10">
    <source>
        <dbReference type="ARBA" id="ARBA00023239"/>
    </source>
</evidence>
<name>A0A0W8IGV8_9MICC</name>
<comment type="similarity">
    <text evidence="12">Belongs to the aconitase/IPM isomerase family. LeuC type 1 subfamily.</text>
</comment>
<dbReference type="AlphaFoldDB" id="A0A0W8IGV8"/>
<keyword evidence="11 12" id="KW-0100">Branched-chain amino acid biosynthesis</keyword>
<evidence type="ECO:0000256" key="4">
    <source>
        <dbReference type="ARBA" id="ARBA00022430"/>
    </source>
</evidence>
<dbReference type="InterPro" id="IPR050067">
    <property type="entry name" value="IPM_dehydratase_rel_enz"/>
</dbReference>
<comment type="cofactor">
    <cofactor evidence="12">
        <name>[4Fe-4S] cluster</name>
        <dbReference type="ChEBI" id="CHEBI:49883"/>
    </cofactor>
    <text evidence="12">Binds 1 [4Fe-4S] cluster per subunit.</text>
</comment>
<accession>A0A0W8IGV8</accession>
<dbReference type="GO" id="GO:0051539">
    <property type="term" value="F:4 iron, 4 sulfur cluster binding"/>
    <property type="evidence" value="ECO:0007669"/>
    <property type="project" value="UniProtKB-KW"/>
</dbReference>
<comment type="function">
    <text evidence="2 12">Catalyzes the isomerization between 2-isopropylmalate and 3-isopropylmalate, via the formation of 2-isopropylmaleate.</text>
</comment>
<dbReference type="GO" id="GO:0009098">
    <property type="term" value="P:L-leucine biosynthetic process"/>
    <property type="evidence" value="ECO:0007669"/>
    <property type="project" value="UniProtKB-UniRule"/>
</dbReference>
<dbReference type="OrthoDB" id="9802769at2"/>
<comment type="subunit">
    <text evidence="12">Heterodimer of LeuC and LeuD.</text>
</comment>
<keyword evidence="6 12" id="KW-0028">Amino-acid biosynthesis</keyword>
<dbReference type="EMBL" id="JACJIH010000001">
    <property type="protein sequence ID" value="MBA8921067.1"/>
    <property type="molecule type" value="Genomic_DNA"/>
</dbReference>
<evidence type="ECO:0000313" key="15">
    <source>
        <dbReference type="EMBL" id="MBA8921067.1"/>
    </source>
</evidence>
<dbReference type="PANTHER" id="PTHR43822:SF9">
    <property type="entry name" value="3-ISOPROPYLMALATE DEHYDRATASE"/>
    <property type="match status" value="1"/>
</dbReference>
<evidence type="ECO:0000256" key="1">
    <source>
        <dbReference type="ARBA" id="ARBA00000491"/>
    </source>
</evidence>
<dbReference type="InterPro" id="IPR036008">
    <property type="entry name" value="Aconitase_4Fe-4S_dom"/>
</dbReference>
<comment type="caution">
    <text evidence="14">The sequence shown here is derived from an EMBL/GenBank/DDBJ whole genome shotgun (WGS) entry which is preliminary data.</text>
</comment>
<evidence type="ECO:0000256" key="11">
    <source>
        <dbReference type="ARBA" id="ARBA00023304"/>
    </source>
</evidence>
<comment type="pathway">
    <text evidence="3 12">Amino-acid biosynthesis; L-leucine biosynthesis; L-leucine from 3-methyl-2-oxobutanoate: step 2/4.</text>
</comment>
<dbReference type="RefSeq" id="WP_058888775.1">
    <property type="nucleotide sequence ID" value="NZ_BAAAKT010000004.1"/>
</dbReference>
<dbReference type="PROSITE" id="PS00450">
    <property type="entry name" value="ACONITASE_1"/>
    <property type="match status" value="1"/>
</dbReference>
<organism evidence="14 16">
    <name type="scientific">Nesterenkonia jeotgali</name>
    <dbReference type="NCBI Taxonomy" id="317018"/>
    <lineage>
        <taxon>Bacteria</taxon>
        <taxon>Bacillati</taxon>
        <taxon>Actinomycetota</taxon>
        <taxon>Actinomycetes</taxon>
        <taxon>Micrococcales</taxon>
        <taxon>Micrococcaceae</taxon>
        <taxon>Nesterenkonia</taxon>
    </lineage>
</organism>
<keyword evidence="5 12" id="KW-0004">4Fe-4S</keyword>
<dbReference type="Proteomes" id="UP000546252">
    <property type="component" value="Unassembled WGS sequence"/>
</dbReference>
<dbReference type="NCBIfam" id="NF009116">
    <property type="entry name" value="PRK12466.1"/>
    <property type="match status" value="1"/>
</dbReference>
<comment type="catalytic activity">
    <reaction evidence="1 12">
        <text>(2R,3S)-3-isopropylmalate = (2S)-2-isopropylmalate</text>
        <dbReference type="Rhea" id="RHEA:32287"/>
        <dbReference type="ChEBI" id="CHEBI:1178"/>
        <dbReference type="ChEBI" id="CHEBI:35121"/>
        <dbReference type="EC" id="4.2.1.33"/>
    </reaction>
</comment>
<dbReference type="Proteomes" id="UP000054023">
    <property type="component" value="Unassembled WGS sequence"/>
</dbReference>
<dbReference type="GO" id="GO:0046872">
    <property type="term" value="F:metal ion binding"/>
    <property type="evidence" value="ECO:0007669"/>
    <property type="project" value="UniProtKB-KW"/>
</dbReference>
<dbReference type="EC" id="4.2.1.33" evidence="12"/>
<evidence type="ECO:0000256" key="8">
    <source>
        <dbReference type="ARBA" id="ARBA00023004"/>
    </source>
</evidence>
<dbReference type="HAMAP" id="MF_01026">
    <property type="entry name" value="LeuC_type1"/>
    <property type="match status" value="1"/>
</dbReference>
<feature type="domain" description="Aconitase/3-isopropylmalate dehydratase large subunit alpha/beta/alpha" evidence="13">
    <location>
        <begin position="10"/>
        <end position="465"/>
    </location>
</feature>
<dbReference type="InterPro" id="IPR018136">
    <property type="entry name" value="Aconitase_4Fe-4S_BS"/>
</dbReference>
<keyword evidence="7 12" id="KW-0479">Metal-binding</keyword>
<dbReference type="InterPro" id="IPR033941">
    <property type="entry name" value="IPMI_cat"/>
</dbReference>
<dbReference type="UniPathway" id="UPA00048">
    <property type="reaction ID" value="UER00071"/>
</dbReference>
<feature type="binding site" evidence="12">
    <location>
        <position position="355"/>
    </location>
    <ligand>
        <name>[4Fe-4S] cluster</name>
        <dbReference type="ChEBI" id="CHEBI:49883"/>
    </ligand>
</feature>
<gene>
    <name evidence="12" type="primary">leuC</name>
    <name evidence="14" type="ORF">AVL63_03590</name>
    <name evidence="15" type="ORF">HNR24_001000</name>
</gene>
<dbReference type="NCBIfam" id="TIGR00170">
    <property type="entry name" value="leuC"/>
    <property type="match status" value="1"/>
</dbReference>
<dbReference type="NCBIfam" id="NF004016">
    <property type="entry name" value="PRK05478.1"/>
    <property type="match status" value="1"/>
</dbReference>
<evidence type="ECO:0000259" key="13">
    <source>
        <dbReference type="Pfam" id="PF00330"/>
    </source>
</evidence>
<dbReference type="SUPFAM" id="SSF53732">
    <property type="entry name" value="Aconitase iron-sulfur domain"/>
    <property type="match status" value="1"/>
</dbReference>
<keyword evidence="16" id="KW-1185">Reference proteome</keyword>
<evidence type="ECO:0000256" key="2">
    <source>
        <dbReference type="ARBA" id="ARBA00002695"/>
    </source>
</evidence>
<dbReference type="InterPro" id="IPR004430">
    <property type="entry name" value="3-IsopropMal_deHydase_lsu"/>
</dbReference>
<protein>
    <recommendedName>
        <fullName evidence="12">3-isopropylmalate dehydratase large subunit</fullName>
        <ecNumber evidence="12">4.2.1.33</ecNumber>
    </recommendedName>
    <alternativeName>
        <fullName evidence="12">Alpha-IPM isomerase</fullName>
        <shortName evidence="12">IPMI</shortName>
    </alternativeName>
    <alternativeName>
        <fullName evidence="12">Isopropylmalate isomerase</fullName>
    </alternativeName>
</protein>
<dbReference type="PRINTS" id="PR00415">
    <property type="entry name" value="ACONITASE"/>
</dbReference>
<evidence type="ECO:0000313" key="14">
    <source>
        <dbReference type="EMBL" id="KUG59091.1"/>
    </source>
</evidence>
<dbReference type="PANTHER" id="PTHR43822">
    <property type="entry name" value="HOMOACONITASE, MITOCHONDRIAL-RELATED"/>
    <property type="match status" value="1"/>
</dbReference>
<keyword evidence="9 12" id="KW-0411">Iron-sulfur</keyword>
<feature type="binding site" evidence="12">
    <location>
        <position position="415"/>
    </location>
    <ligand>
        <name>[4Fe-4S] cluster</name>
        <dbReference type="ChEBI" id="CHEBI:49883"/>
    </ligand>
</feature>
<dbReference type="Pfam" id="PF00330">
    <property type="entry name" value="Aconitase"/>
    <property type="match status" value="1"/>
</dbReference>
<dbReference type="InterPro" id="IPR015931">
    <property type="entry name" value="Acnase/IPM_dHydase_lsu_aba_1/3"/>
</dbReference>
<evidence type="ECO:0000256" key="3">
    <source>
        <dbReference type="ARBA" id="ARBA00004729"/>
    </source>
</evidence>
<dbReference type="InterPro" id="IPR001030">
    <property type="entry name" value="Acoase/IPM_deHydtase_lsu_aba"/>
</dbReference>